<organism evidence="1 2">
    <name type="scientific">Maribacter cobaltidurans</name>
    <dbReference type="NCBI Taxonomy" id="1178778"/>
    <lineage>
        <taxon>Bacteria</taxon>
        <taxon>Pseudomonadati</taxon>
        <taxon>Bacteroidota</taxon>
        <taxon>Flavobacteriia</taxon>
        <taxon>Flavobacteriales</taxon>
        <taxon>Flavobacteriaceae</taxon>
        <taxon>Maribacter</taxon>
    </lineage>
</organism>
<dbReference type="Proteomes" id="UP001356308">
    <property type="component" value="Unassembled WGS sequence"/>
</dbReference>
<evidence type="ECO:0000313" key="1">
    <source>
        <dbReference type="EMBL" id="MEE1978472.1"/>
    </source>
</evidence>
<sequence length="80" mass="9380">MNRKIKLIWDFRGPTAQKTAEHHVKHLDEFISIEKMDVIKVGFNELSDMHSIAYLVVEEKDMISVRDTLKPHRGEVYEGQ</sequence>
<evidence type="ECO:0000313" key="2">
    <source>
        <dbReference type="Proteomes" id="UP001356308"/>
    </source>
</evidence>
<accession>A0ABU7IZR0</accession>
<evidence type="ECO:0008006" key="3">
    <source>
        <dbReference type="Google" id="ProtNLM"/>
    </source>
</evidence>
<protein>
    <recommendedName>
        <fullName evidence="3">YCII-related domain-containing protein</fullName>
    </recommendedName>
</protein>
<dbReference type="RefSeq" id="WP_272653118.1">
    <property type="nucleotide sequence ID" value="NZ_JAZDDG010000014.1"/>
</dbReference>
<reference evidence="1 2" key="1">
    <citation type="submission" date="2024-01" db="EMBL/GenBank/DDBJ databases">
        <title>Maribacter spp. originated from different algae showed divergent polysaccharides utilization ability.</title>
        <authorList>
            <person name="Wang H."/>
            <person name="Wu Y."/>
        </authorList>
    </citation>
    <scope>NUCLEOTIDE SEQUENCE [LARGE SCALE GENOMIC DNA]</scope>
    <source>
        <strain evidence="1 2">PR1</strain>
    </source>
</reference>
<proteinExistence type="predicted"/>
<dbReference type="EMBL" id="JAZDDG010000014">
    <property type="protein sequence ID" value="MEE1978472.1"/>
    <property type="molecule type" value="Genomic_DNA"/>
</dbReference>
<keyword evidence="2" id="KW-1185">Reference proteome</keyword>
<name>A0ABU7IZR0_9FLAO</name>
<gene>
    <name evidence="1" type="ORF">V1I91_20520</name>
</gene>
<comment type="caution">
    <text evidence="1">The sequence shown here is derived from an EMBL/GenBank/DDBJ whole genome shotgun (WGS) entry which is preliminary data.</text>
</comment>